<dbReference type="EMBL" id="BKCJ010342256">
    <property type="protein sequence ID" value="GEZ92075.1"/>
    <property type="molecule type" value="Genomic_DNA"/>
</dbReference>
<sequence>YITRFTMEEDTSQESGKSLAMLMEILSLMLLATQIGSKIPHPACQPRIQRPVLTGCVRLIKLILSRILVKKQVVKSKVDIRNLEYITRFTMEEDTSQESGKSLAMLMEILSLML</sequence>
<name>A0A699IWL8_TANCI</name>
<gene>
    <name evidence="1" type="ORF">Tci_564048</name>
</gene>
<accession>A0A699IWL8</accession>
<protein>
    <submittedName>
        <fullName evidence="1">Uncharacterized protein</fullName>
    </submittedName>
</protein>
<feature type="non-terminal residue" evidence="1">
    <location>
        <position position="1"/>
    </location>
</feature>
<dbReference type="AlphaFoldDB" id="A0A699IWL8"/>
<proteinExistence type="predicted"/>
<comment type="caution">
    <text evidence="1">The sequence shown here is derived from an EMBL/GenBank/DDBJ whole genome shotgun (WGS) entry which is preliminary data.</text>
</comment>
<evidence type="ECO:0000313" key="1">
    <source>
        <dbReference type="EMBL" id="GEZ92075.1"/>
    </source>
</evidence>
<reference evidence="1" key="1">
    <citation type="journal article" date="2019" name="Sci. Rep.">
        <title>Draft genome of Tanacetum cinerariifolium, the natural source of mosquito coil.</title>
        <authorList>
            <person name="Yamashiro T."/>
            <person name="Shiraishi A."/>
            <person name="Satake H."/>
            <person name="Nakayama K."/>
        </authorList>
    </citation>
    <scope>NUCLEOTIDE SEQUENCE</scope>
</reference>
<organism evidence="1">
    <name type="scientific">Tanacetum cinerariifolium</name>
    <name type="common">Dalmatian daisy</name>
    <name type="synonym">Chrysanthemum cinerariifolium</name>
    <dbReference type="NCBI Taxonomy" id="118510"/>
    <lineage>
        <taxon>Eukaryota</taxon>
        <taxon>Viridiplantae</taxon>
        <taxon>Streptophyta</taxon>
        <taxon>Embryophyta</taxon>
        <taxon>Tracheophyta</taxon>
        <taxon>Spermatophyta</taxon>
        <taxon>Magnoliopsida</taxon>
        <taxon>eudicotyledons</taxon>
        <taxon>Gunneridae</taxon>
        <taxon>Pentapetalae</taxon>
        <taxon>asterids</taxon>
        <taxon>campanulids</taxon>
        <taxon>Asterales</taxon>
        <taxon>Asteraceae</taxon>
        <taxon>Asteroideae</taxon>
        <taxon>Anthemideae</taxon>
        <taxon>Anthemidinae</taxon>
        <taxon>Tanacetum</taxon>
    </lineage>
</organism>